<reference evidence="9 10" key="1">
    <citation type="submission" date="2018-10" db="EMBL/GenBank/DDBJ databases">
        <title>Genomic Encyclopedia of Archaeal and Bacterial Type Strains, Phase II (KMG-II): from individual species to whole genera.</title>
        <authorList>
            <person name="Goeker M."/>
        </authorList>
    </citation>
    <scope>NUCLEOTIDE SEQUENCE [LARGE SCALE GENOMIC DNA]</scope>
    <source>
        <strain evidence="9 10">DSM 29537</strain>
    </source>
</reference>
<keyword evidence="10" id="KW-1185">Reference proteome</keyword>
<comment type="similarity">
    <text evidence="2">Belongs to the OmpP1/FadL family.</text>
</comment>
<evidence type="ECO:0000256" key="5">
    <source>
        <dbReference type="ARBA" id="ARBA00022729"/>
    </source>
</evidence>
<keyword evidence="6" id="KW-0472">Membrane</keyword>
<organism evidence="9 10">
    <name type="scientific">Flavobacterium endophyticum</name>
    <dbReference type="NCBI Taxonomy" id="1540163"/>
    <lineage>
        <taxon>Bacteria</taxon>
        <taxon>Pseudomonadati</taxon>
        <taxon>Bacteroidota</taxon>
        <taxon>Flavobacteriia</taxon>
        <taxon>Flavobacteriales</taxon>
        <taxon>Flavobacteriaceae</taxon>
        <taxon>Flavobacterium</taxon>
    </lineage>
</organism>
<feature type="chain" id="PRO_5019776138" description="Outer membrane protein transport protein (OMPP1/FadL/TodX)" evidence="8">
    <location>
        <begin position="20"/>
        <end position="499"/>
    </location>
</feature>
<evidence type="ECO:0000256" key="3">
    <source>
        <dbReference type="ARBA" id="ARBA00022452"/>
    </source>
</evidence>
<dbReference type="Proteomes" id="UP000277579">
    <property type="component" value="Unassembled WGS sequence"/>
</dbReference>
<name>A0A495MM35_9FLAO</name>
<keyword evidence="7" id="KW-0998">Cell outer membrane</keyword>
<proteinExistence type="inferred from homology"/>
<dbReference type="AlphaFoldDB" id="A0A495MM35"/>
<sequence>MKKYFLFMITGLALSSAQAQEVSDAMRYAQDNLTGTARFRGMSGAFGALGGDFSSIGVNPAGGAVFTTNQIAITLSNYSTSNKSNYFGTTTKENDNTFDLNQIGAIWVFQNENTSSNWKKFTVAANYENQSNFDNQFHAAGYNPTNSVSQYFLSHANGIPLADITGQPFGAMTYRQQQAFFGYDGYLINPAANTGNNTAYTSNTPAGGNYFQENFIETTGYNGKLSFNGGVQYMDRFYFGLSLNSHFTDYTRVSNFYEDYLDTPDNNPNSGPQALRFRNELYTYGNGFSFQVGAIAKVTSELRIGLAYESPTWFRLNEELYQNLVVDCPDCGTGNPVIVDPNLTIIYPSYRLQTPGKYTGSLAYVFGQYGLISIDYAMKDYSNTRFKPSSDFRGTNAQLESLLDVTSEVRVGAEARAKQWSFRGGYRFEQSPYKNGKTVGDLQGFSAGLGYNFGGTRLDAAYSYSKRDMQQTFFSQGLIDPTTVKSVNNNVTLTLLFDL</sequence>
<keyword evidence="5 8" id="KW-0732">Signal</keyword>
<evidence type="ECO:0000256" key="2">
    <source>
        <dbReference type="ARBA" id="ARBA00008163"/>
    </source>
</evidence>
<evidence type="ECO:0000256" key="6">
    <source>
        <dbReference type="ARBA" id="ARBA00023136"/>
    </source>
</evidence>
<protein>
    <recommendedName>
        <fullName evidence="11">Outer membrane protein transport protein (OMPP1/FadL/TodX)</fullName>
    </recommendedName>
</protein>
<dbReference type="GO" id="GO:0009279">
    <property type="term" value="C:cell outer membrane"/>
    <property type="evidence" value="ECO:0007669"/>
    <property type="project" value="UniProtKB-SubCell"/>
</dbReference>
<evidence type="ECO:0000256" key="1">
    <source>
        <dbReference type="ARBA" id="ARBA00004571"/>
    </source>
</evidence>
<dbReference type="Gene3D" id="2.40.160.60">
    <property type="entry name" value="Outer membrane protein transport protein (OMPP1/FadL/TodX)"/>
    <property type="match status" value="1"/>
</dbReference>
<comment type="subcellular location">
    <subcellularLocation>
        <location evidence="1">Cell outer membrane</location>
        <topology evidence="1">Multi-pass membrane protein</topology>
    </subcellularLocation>
</comment>
<comment type="caution">
    <text evidence="9">The sequence shown here is derived from an EMBL/GenBank/DDBJ whole genome shotgun (WGS) entry which is preliminary data.</text>
</comment>
<evidence type="ECO:0000313" key="9">
    <source>
        <dbReference type="EMBL" id="RKS25429.1"/>
    </source>
</evidence>
<dbReference type="InterPro" id="IPR005017">
    <property type="entry name" value="OMPP1/FadL/TodX"/>
</dbReference>
<evidence type="ECO:0000313" key="10">
    <source>
        <dbReference type="Proteomes" id="UP000277579"/>
    </source>
</evidence>
<evidence type="ECO:0000256" key="8">
    <source>
        <dbReference type="SAM" id="SignalP"/>
    </source>
</evidence>
<evidence type="ECO:0000256" key="7">
    <source>
        <dbReference type="ARBA" id="ARBA00023237"/>
    </source>
</evidence>
<accession>A0A495MM35</accession>
<dbReference type="Pfam" id="PF03349">
    <property type="entry name" value="Toluene_X"/>
    <property type="match status" value="1"/>
</dbReference>
<feature type="signal peptide" evidence="8">
    <location>
        <begin position="1"/>
        <end position="19"/>
    </location>
</feature>
<keyword evidence="3" id="KW-1134">Transmembrane beta strand</keyword>
<dbReference type="RefSeq" id="WP_121374834.1">
    <property type="nucleotide sequence ID" value="NZ_RBLC01000001.1"/>
</dbReference>
<gene>
    <name evidence="9" type="ORF">CLV94_0461</name>
</gene>
<dbReference type="OrthoDB" id="9765571at2"/>
<dbReference type="EMBL" id="RBLC01000001">
    <property type="protein sequence ID" value="RKS25429.1"/>
    <property type="molecule type" value="Genomic_DNA"/>
</dbReference>
<evidence type="ECO:0008006" key="11">
    <source>
        <dbReference type="Google" id="ProtNLM"/>
    </source>
</evidence>
<evidence type="ECO:0000256" key="4">
    <source>
        <dbReference type="ARBA" id="ARBA00022692"/>
    </source>
</evidence>
<dbReference type="SUPFAM" id="SSF56935">
    <property type="entry name" value="Porins"/>
    <property type="match status" value="1"/>
</dbReference>
<keyword evidence="4" id="KW-0812">Transmembrane</keyword>